<dbReference type="HOGENOM" id="CLU_003190_0_0_1"/>
<keyword evidence="11" id="KW-1185">Reference proteome</keyword>
<feature type="compositionally biased region" description="Polar residues" evidence="8">
    <location>
        <begin position="376"/>
        <end position="389"/>
    </location>
</feature>
<dbReference type="GO" id="GO:0030154">
    <property type="term" value="P:cell differentiation"/>
    <property type="evidence" value="ECO:0007669"/>
    <property type="project" value="UniProtKB-KW"/>
</dbReference>
<dbReference type="GeneTree" id="ENSGT00390000012495"/>
<dbReference type="GO" id="GO:0048137">
    <property type="term" value="P:spermatocyte division"/>
    <property type="evidence" value="ECO:0007669"/>
    <property type="project" value="TreeGrafter"/>
</dbReference>
<organism evidence="10 11">
    <name type="scientific">Sarcophilus harrisii</name>
    <name type="common">Tasmanian devil</name>
    <name type="synonym">Sarcophilus laniarius</name>
    <dbReference type="NCBI Taxonomy" id="9305"/>
    <lineage>
        <taxon>Eukaryota</taxon>
        <taxon>Metazoa</taxon>
        <taxon>Chordata</taxon>
        <taxon>Craniata</taxon>
        <taxon>Vertebrata</taxon>
        <taxon>Euteleostomi</taxon>
        <taxon>Mammalia</taxon>
        <taxon>Metatheria</taxon>
        <taxon>Dasyuromorphia</taxon>
        <taxon>Dasyuridae</taxon>
        <taxon>Sarcophilus</taxon>
    </lineage>
</organism>
<dbReference type="PANTHER" id="PTHR35671:SF1">
    <property type="entry name" value="PROTEIN TOPAZ1"/>
    <property type="match status" value="1"/>
</dbReference>
<evidence type="ECO:0000256" key="7">
    <source>
        <dbReference type="ARBA" id="ARBA00031943"/>
    </source>
</evidence>
<dbReference type="FunCoup" id="G3WZE2">
    <property type="interactions" value="37"/>
</dbReference>
<accession>G3WZE2</accession>
<evidence type="ECO:0000256" key="6">
    <source>
        <dbReference type="ARBA" id="ARBA00022871"/>
    </source>
</evidence>
<feature type="compositionally biased region" description="Basic and acidic residues" evidence="8">
    <location>
        <begin position="173"/>
        <end position="193"/>
    </location>
</feature>
<evidence type="ECO:0000256" key="3">
    <source>
        <dbReference type="ARBA" id="ARBA00016464"/>
    </source>
</evidence>
<feature type="region of interest" description="Disordered" evidence="8">
    <location>
        <begin position="372"/>
        <end position="413"/>
    </location>
</feature>
<feature type="region of interest" description="Disordered" evidence="8">
    <location>
        <begin position="1"/>
        <end position="195"/>
    </location>
</feature>
<dbReference type="InterPro" id="IPR029435">
    <property type="entry name" value="TOPAZ1_dom"/>
</dbReference>
<keyword evidence="6" id="KW-0744">Spermatogenesis</keyword>
<feature type="compositionally biased region" description="Basic residues" evidence="8">
    <location>
        <begin position="390"/>
        <end position="409"/>
    </location>
</feature>
<evidence type="ECO:0000256" key="5">
    <source>
        <dbReference type="ARBA" id="ARBA00022782"/>
    </source>
</evidence>
<feature type="domain" description="Protein TOPAZ1" evidence="9">
    <location>
        <begin position="1375"/>
        <end position="1550"/>
    </location>
</feature>
<dbReference type="RefSeq" id="XP_031796119.1">
    <property type="nucleotide sequence ID" value="XM_031940259.1"/>
</dbReference>
<evidence type="ECO:0000259" key="9">
    <source>
        <dbReference type="Pfam" id="PF14669"/>
    </source>
</evidence>
<dbReference type="InterPro" id="IPR038952">
    <property type="entry name" value="TOPAZ1"/>
</dbReference>
<reference evidence="10" key="2">
    <citation type="submission" date="2025-08" db="UniProtKB">
        <authorList>
            <consortium name="Ensembl"/>
        </authorList>
    </citation>
    <scope>IDENTIFICATION</scope>
</reference>
<name>G3WZE2_SARHA</name>
<keyword evidence="4" id="KW-0963">Cytoplasm</keyword>
<feature type="compositionally biased region" description="Acidic residues" evidence="8">
    <location>
        <begin position="17"/>
        <end position="26"/>
    </location>
</feature>
<dbReference type="GeneID" id="100916486"/>
<evidence type="ECO:0000256" key="1">
    <source>
        <dbReference type="ARBA" id="ARBA00002132"/>
    </source>
</evidence>
<sequence length="1778" mass="200753">MPRLRSRGSGPARPGDGDDGGSEEAEREWASGRRLCTRAAALSAGPCPESASARRDRRRRRRRRRARETAAAAAQAEEEEAPRRKRGRRPGVGEARPASERRPQPPGRGLSRDRSRGLRGAGPCAAGDEASGEQSLSDGSGEERKQRKRRRRSRSLGPPWAPERPPVPGQEEPEPKDRAKKKTKEDLSGKDELSPATDLNLLCDYSMKESLISSESFQTMESSAFKSMTLMQTLGKEDLVQCNKRKIRIAKPKGLETFSPKVAENRDVQNTLAEFQDGLYRESSNYSHNSLSPTVEMGPVIKGDSNCQPFLKDCSDGRSPAYKSGEHVHVAEMASKIKKENVEKSDVNGIPHLLLKEETAGAKKSLLEGNKEGLHQNRNNGTFSCFQNTKNKHSKEVKRGVGRKPRKRMRLSEKMDETVPEINFPNVDNKSDELLLQAKQMFTENKDTLDFKTNSVVFRKGSSLMDNSLSSQEITEEKNYKKMSIRHHANDTFEKTFETYGRKERNKTVPEPCDHKSTKSDEHLKLVKNPIVKLSRDIFDISDYHCVEKRASEDFKSETEELKLSCRRAIPMTGKRIWPYYSCARTSVWCHKKGILIESNAFPSAPQESLCEDNSDRLLLSNELLVDNAQLMLQSFVTEAKKTPSSKEKGDVKGFLSSVTALTSPLMDIEEHVNSNNKKGKSEDLSRIESEVISNGSENTHSTNVTLHLAVNPRKDKGISAKLNLSSSQDNQDVNSVAGKIMSRKAALAQQTLAVPNLVKMLNTGRLTNFKIPLLKNKTEPKKEVNVKTEKEAYSPLELLDNFSTTEIRQNRMKEIGSTVNLNQQSLCIPAGVPLMQVNTDEICSKNSSTFSQSFVKQAKTNSPDLLSEAVLETIVPTYEKSDFSSDSGYIKRSPLCSPCREPHLFDSFISSGEVGEEASRKSFAEIKVAFPDILQAYEDDVLVIDVIQDDPDLFGIEGEPLFTSDDAFKNQEPNSAEDFQEIDSKPMKLQEKRDPSNDSGYACQHVKREFPAQDHGSLTSEIICSSTSLITVNESKHDSPILNNSLGKITNEEENPAELNEHKKGLDMEEKCKFSGNVTIKEEKENIFELEKSKDSKYAEILVGERQLTSLCPTTPCLPIPSLNLKAHQDGTILKPWMNDFRFSGKYPLLMLQNPENCEIFKREKNAGMFQKPLGLMMLPHGYCKFHFNTLRGCERSLCKFTHIPEQADEKVCMEILKKYINIGEVCLLQRAVNLFMEYYRKFPPGVHFESQVLNDLLISLLKHCLLKEVFQVVNISIMVKMLPALKVLIKVFEHVASMNLRNAVPTLIDIFCKLVEAGMILDSEHFNYLIKLLYQVQASKQEINAVLEMKSRLRVRQFKKNWLSDLNSAITEIEHCKEKGDWTSLGNLYINVKMGCEKFADLQRFSAFIAEALTKDYKEERQGIPFCEFADAVCKDPQNSEIDKTLLGRIGISAVYFYHKLLQWSKGRKVLDKLHELQIHFTNLKGLTGPEKLASRCQIVNVAAEIFLKSGSMDGAIWVLRESEWIINTPLWPCDRMDVLNRHNLLCTIAHEILAKSLYRQTFEVLQNLPGFQNSQETVEVSQYSLLFNKLLDACIESNSLGVSSSVAEFMFSKNIPIDFSFLRRLITALGRSCLWPKARAHYKSALSLGCYPPLEGNLYRKLLLIPSYLSEIEMLLAIEIFLVSNASSIQSPGASSQTLQIVLKRCEEDKGRSKDDYRTAVERLIMAARISDPKLFIKHMTVNITMEQVYSLEHCSALKWLKENMKWAGKVWLFQ</sequence>
<gene>
    <name evidence="10" type="primary">TOPAZ1</name>
</gene>
<evidence type="ECO:0000313" key="10">
    <source>
        <dbReference type="Ensembl" id="ENSSHAP00000020797.2"/>
    </source>
</evidence>
<protein>
    <recommendedName>
        <fullName evidence="3">Protein TOPAZ1</fullName>
    </recommendedName>
    <alternativeName>
        <fullName evidence="7">Testis- and ovary-specific PAZ domain-containing protein 1</fullName>
    </alternativeName>
</protein>
<evidence type="ECO:0000256" key="4">
    <source>
        <dbReference type="ARBA" id="ARBA00022490"/>
    </source>
</evidence>
<dbReference type="InParanoid" id="G3WZE2"/>
<dbReference type="Ensembl" id="ENSSHAT00000020964.2">
    <property type="protein sequence ID" value="ENSSHAP00000020797.2"/>
    <property type="gene ID" value="ENSSHAG00000017638.2"/>
</dbReference>
<proteinExistence type="predicted"/>
<feature type="compositionally biased region" description="Basic residues" evidence="8">
    <location>
        <begin position="55"/>
        <end position="66"/>
    </location>
</feature>
<keyword evidence="5" id="KW-0221">Differentiation</keyword>
<dbReference type="Proteomes" id="UP000007648">
    <property type="component" value="Unassembled WGS sequence"/>
</dbReference>
<comment type="function">
    <text evidence="1">Important for normal spermatogenesis and male fertility. Specifically required for progression to the post-meiotic stages of spermatocyte development. Seems to be necessary for normal expression levels of a number of testis-expressed gene transcripts, although its role in this process is unclear.</text>
</comment>
<reference evidence="10 11" key="1">
    <citation type="journal article" date="2011" name="Proc. Natl. Acad. Sci. U.S.A.">
        <title>Genetic diversity and population structure of the endangered marsupial Sarcophilus harrisii (Tasmanian devil).</title>
        <authorList>
            <person name="Miller W."/>
            <person name="Hayes V.M."/>
            <person name="Ratan A."/>
            <person name="Petersen D.C."/>
            <person name="Wittekindt N.E."/>
            <person name="Miller J."/>
            <person name="Walenz B."/>
            <person name="Knight J."/>
            <person name="Qi J."/>
            <person name="Zhao F."/>
            <person name="Wang Q."/>
            <person name="Bedoya-Reina O.C."/>
            <person name="Katiyar N."/>
            <person name="Tomsho L.P."/>
            <person name="Kasson L.M."/>
            <person name="Hardie R.A."/>
            <person name="Woodbridge P."/>
            <person name="Tindall E.A."/>
            <person name="Bertelsen M.F."/>
            <person name="Dixon D."/>
            <person name="Pyecroft S."/>
            <person name="Helgen K.M."/>
            <person name="Lesk A.M."/>
            <person name="Pringle T.H."/>
            <person name="Patterson N."/>
            <person name="Zhang Y."/>
            <person name="Kreiss A."/>
            <person name="Woods G.M."/>
            <person name="Jones M.E."/>
            <person name="Schuster S.C."/>
        </authorList>
    </citation>
    <scope>NUCLEOTIDE SEQUENCE [LARGE SCALE GENOMIC DNA]</scope>
</reference>
<dbReference type="GO" id="GO:0005829">
    <property type="term" value="C:cytosol"/>
    <property type="evidence" value="ECO:0007669"/>
    <property type="project" value="UniProtKB-SubCell"/>
</dbReference>
<dbReference type="CTD" id="375337"/>
<comment type="subcellular location">
    <subcellularLocation>
        <location evidence="2">Cytoplasm</location>
        <location evidence="2">Cytosol</location>
    </subcellularLocation>
</comment>
<dbReference type="OrthoDB" id="8859650at2759"/>
<reference evidence="10" key="3">
    <citation type="submission" date="2025-09" db="UniProtKB">
        <authorList>
            <consortium name="Ensembl"/>
        </authorList>
    </citation>
    <scope>IDENTIFICATION</scope>
</reference>
<dbReference type="KEGG" id="shr:100916486"/>
<dbReference type="PANTHER" id="PTHR35671">
    <property type="entry name" value="PROTEIN TOPAZ1"/>
    <property type="match status" value="1"/>
</dbReference>
<evidence type="ECO:0000256" key="2">
    <source>
        <dbReference type="ARBA" id="ARBA00004514"/>
    </source>
</evidence>
<evidence type="ECO:0000313" key="11">
    <source>
        <dbReference type="Proteomes" id="UP000007648"/>
    </source>
</evidence>
<evidence type="ECO:0000256" key="8">
    <source>
        <dbReference type="SAM" id="MobiDB-lite"/>
    </source>
</evidence>
<feature type="compositionally biased region" description="Pro residues" evidence="8">
    <location>
        <begin position="159"/>
        <end position="168"/>
    </location>
</feature>
<dbReference type="Pfam" id="PF14669">
    <property type="entry name" value="Asp_Glu_race_2"/>
    <property type="match status" value="1"/>
</dbReference>